<evidence type="ECO:0000259" key="1">
    <source>
        <dbReference type="Pfam" id="PF12680"/>
    </source>
</evidence>
<dbReference type="InterPro" id="IPR032710">
    <property type="entry name" value="NTF2-like_dom_sf"/>
</dbReference>
<dbReference type="RefSeq" id="WP_111728297.1">
    <property type="nucleotide sequence ID" value="NZ_QHKO01000001.1"/>
</dbReference>
<evidence type="ECO:0000313" key="2">
    <source>
        <dbReference type="EMBL" id="RAL25125.1"/>
    </source>
</evidence>
<keyword evidence="3" id="KW-1185">Reference proteome</keyword>
<evidence type="ECO:0000313" key="3">
    <source>
        <dbReference type="Proteomes" id="UP000249169"/>
    </source>
</evidence>
<proteinExistence type="predicted"/>
<dbReference type="AlphaFoldDB" id="A0A328C9I2"/>
<dbReference type="OrthoDB" id="129343at2"/>
<dbReference type="Proteomes" id="UP000249169">
    <property type="component" value="Unassembled WGS sequence"/>
</dbReference>
<accession>A0A328C9I2</accession>
<sequence length="122" mass="13718">MSMSAKDFLRAYNDAFIEPDVDFLVSHTSEDIRWEMVGETVIEGRAAFQEALSQMEGSTTLEMNVDTLYVTDGRGTVSGTMRTLSALGEEYHFAFCDLYEFEGDSELRVTKLTAYVITLTET</sequence>
<dbReference type="Gene3D" id="3.10.450.50">
    <property type="match status" value="1"/>
</dbReference>
<dbReference type="EMBL" id="QHKO01000001">
    <property type="protein sequence ID" value="RAL25125.1"/>
    <property type="molecule type" value="Genomic_DNA"/>
</dbReference>
<protein>
    <recommendedName>
        <fullName evidence="1">SnoaL-like domain-containing protein</fullName>
    </recommendedName>
</protein>
<dbReference type="InterPro" id="IPR037401">
    <property type="entry name" value="SnoaL-like"/>
</dbReference>
<organism evidence="2 3">
    <name type="scientific">Lujinxingia litoralis</name>
    <dbReference type="NCBI Taxonomy" id="2211119"/>
    <lineage>
        <taxon>Bacteria</taxon>
        <taxon>Deltaproteobacteria</taxon>
        <taxon>Bradymonadales</taxon>
        <taxon>Lujinxingiaceae</taxon>
        <taxon>Lujinxingia</taxon>
    </lineage>
</organism>
<dbReference type="Pfam" id="PF12680">
    <property type="entry name" value="SnoaL_2"/>
    <property type="match status" value="1"/>
</dbReference>
<gene>
    <name evidence="2" type="ORF">DL240_02615</name>
</gene>
<name>A0A328C9I2_9DELT</name>
<dbReference type="SUPFAM" id="SSF54427">
    <property type="entry name" value="NTF2-like"/>
    <property type="match status" value="1"/>
</dbReference>
<comment type="caution">
    <text evidence="2">The sequence shown here is derived from an EMBL/GenBank/DDBJ whole genome shotgun (WGS) entry which is preliminary data.</text>
</comment>
<feature type="domain" description="SnoaL-like" evidence="1">
    <location>
        <begin position="10"/>
        <end position="104"/>
    </location>
</feature>
<reference evidence="2 3" key="1">
    <citation type="submission" date="2018-05" db="EMBL/GenBank/DDBJ databases">
        <title>Lujinxingia marina gen. nov. sp. nov., a new facultative anaerobic member of the class Deltaproteobacteria, and proposal of Lujinxingaceae fam. nov.</title>
        <authorList>
            <person name="Li C.-M."/>
        </authorList>
    </citation>
    <scope>NUCLEOTIDE SEQUENCE [LARGE SCALE GENOMIC DNA]</scope>
    <source>
        <strain evidence="2 3">B210</strain>
    </source>
</reference>